<evidence type="ECO:0000259" key="5">
    <source>
        <dbReference type="PROSITE" id="PS50975"/>
    </source>
</evidence>
<keyword evidence="1" id="KW-0436">Ligase</keyword>
<dbReference type="InterPro" id="IPR052032">
    <property type="entry name" value="ATP-dep_AA_Ligase"/>
</dbReference>
<dbReference type="GO" id="GO:0046872">
    <property type="term" value="F:metal ion binding"/>
    <property type="evidence" value="ECO:0007669"/>
    <property type="project" value="InterPro"/>
</dbReference>
<dbReference type="Proteomes" id="UP000442535">
    <property type="component" value="Unassembled WGS sequence"/>
</dbReference>
<name>A0A7K0K1P9_9ACTO</name>
<evidence type="ECO:0000256" key="1">
    <source>
        <dbReference type="ARBA" id="ARBA00022598"/>
    </source>
</evidence>
<dbReference type="SUPFAM" id="SSF56059">
    <property type="entry name" value="Glutathione synthetase ATP-binding domain-like"/>
    <property type="match status" value="1"/>
</dbReference>
<proteinExistence type="predicted"/>
<evidence type="ECO:0000256" key="3">
    <source>
        <dbReference type="ARBA" id="ARBA00022840"/>
    </source>
</evidence>
<dbReference type="InterPro" id="IPR011761">
    <property type="entry name" value="ATP-grasp"/>
</dbReference>
<keyword evidence="7" id="KW-1185">Reference proteome</keyword>
<gene>
    <name evidence="6" type="ORF">FYJ63_04000</name>
</gene>
<dbReference type="RefSeq" id="WP_154544043.1">
    <property type="nucleotide sequence ID" value="NZ_VUMY01000006.1"/>
</dbReference>
<dbReference type="Pfam" id="PF18603">
    <property type="entry name" value="LAL_C2"/>
    <property type="match status" value="1"/>
</dbReference>
<dbReference type="PANTHER" id="PTHR43585">
    <property type="entry name" value="FUMIPYRROLE BIOSYNTHESIS PROTEIN C"/>
    <property type="match status" value="1"/>
</dbReference>
<dbReference type="GO" id="GO:0005524">
    <property type="term" value="F:ATP binding"/>
    <property type="evidence" value="ECO:0007669"/>
    <property type="project" value="UniProtKB-UniRule"/>
</dbReference>
<dbReference type="GO" id="GO:0016874">
    <property type="term" value="F:ligase activity"/>
    <property type="evidence" value="ECO:0007669"/>
    <property type="project" value="UniProtKB-KW"/>
</dbReference>
<comment type="caution">
    <text evidence="6">The sequence shown here is derived from an EMBL/GenBank/DDBJ whole genome shotgun (WGS) entry which is preliminary data.</text>
</comment>
<keyword evidence="2 4" id="KW-0547">Nucleotide-binding</keyword>
<evidence type="ECO:0000313" key="7">
    <source>
        <dbReference type="Proteomes" id="UP000442535"/>
    </source>
</evidence>
<evidence type="ECO:0000256" key="4">
    <source>
        <dbReference type="PROSITE-ProRule" id="PRU00409"/>
    </source>
</evidence>
<dbReference type="PANTHER" id="PTHR43585:SF2">
    <property type="entry name" value="ATP-GRASP ENZYME FSQD"/>
    <property type="match status" value="1"/>
</dbReference>
<reference evidence="6 7" key="1">
    <citation type="submission" date="2019-08" db="EMBL/GenBank/DDBJ databases">
        <title>In-depth cultivation of the pig gut microbiome towards novel bacterial diversity and tailored functional studies.</title>
        <authorList>
            <person name="Wylensek D."/>
            <person name="Hitch T.C.A."/>
            <person name="Clavel T."/>
        </authorList>
    </citation>
    <scope>NUCLEOTIDE SEQUENCE [LARGE SCALE GENOMIC DNA]</scope>
    <source>
        <strain evidence="6 7">RF-GAM-744-WT-7</strain>
    </source>
</reference>
<dbReference type="AlphaFoldDB" id="A0A7K0K1P9"/>
<evidence type="ECO:0000256" key="2">
    <source>
        <dbReference type="ARBA" id="ARBA00022741"/>
    </source>
</evidence>
<feature type="domain" description="ATP-grasp" evidence="5">
    <location>
        <begin position="100"/>
        <end position="288"/>
    </location>
</feature>
<dbReference type="EMBL" id="VUMY01000006">
    <property type="protein sequence ID" value="MST49403.1"/>
    <property type="molecule type" value="Genomic_DNA"/>
</dbReference>
<dbReference type="Gene3D" id="3.30.470.20">
    <property type="entry name" value="ATP-grasp fold, B domain"/>
    <property type="match status" value="1"/>
</dbReference>
<organism evidence="6 7">
    <name type="scientific">Mobiluncus porci</name>
    <dbReference type="NCBI Taxonomy" id="2652278"/>
    <lineage>
        <taxon>Bacteria</taxon>
        <taxon>Bacillati</taxon>
        <taxon>Actinomycetota</taxon>
        <taxon>Actinomycetes</taxon>
        <taxon>Actinomycetales</taxon>
        <taxon>Actinomycetaceae</taxon>
        <taxon>Mobiluncus</taxon>
    </lineage>
</organism>
<keyword evidence="3 4" id="KW-0067">ATP-binding</keyword>
<accession>A0A7K0K1P9</accession>
<dbReference type="InterPro" id="IPR040570">
    <property type="entry name" value="LAL_C2"/>
</dbReference>
<evidence type="ECO:0000313" key="6">
    <source>
        <dbReference type="EMBL" id="MST49403.1"/>
    </source>
</evidence>
<dbReference type="PROSITE" id="PS50975">
    <property type="entry name" value="ATP_GRASP"/>
    <property type="match status" value="1"/>
</dbReference>
<sequence length="386" mass="42742">MTGANILLAIEAMSELDEMALAAREQGYSLRVLAEDARYYGETFAEVVEFPTRDDTELENYVRDNLSSIAQVFSVTDTWGVIASKLRDRFGFHQFGDTAKLEFFRDKQAVENELIARGFARPSEASQSGPKIMKLRSGTGKIGVHLVESEAAISEVVLNSGHSGPEFVVQDFYFGPAYSAEVWRDTEREIFFGVTNRILSEPPFFTEKVKSFPWVPNSNWERSVKDWVFGLLRALDYTLGQAHVEFIETTEGFRLVEINARMAGAMITPGILRTTNFNPYAMAVNQALGVAPCSETSRENQGGFSHVSIYADRTGTIRNIRGIDTLARFPGSPQWFPSRGQGDIISELGTYKSRIGNVAAIGETASIAQDRAISASQAIKVEIAED</sequence>
<protein>
    <recommendedName>
        <fullName evidence="5">ATP-grasp domain-containing protein</fullName>
    </recommendedName>
</protein>